<keyword evidence="1" id="KW-0812">Transmembrane</keyword>
<keyword evidence="1" id="KW-1133">Transmembrane helix</keyword>
<protein>
    <submittedName>
        <fullName evidence="2">Uncharacterized protein</fullName>
    </submittedName>
</protein>
<organism evidence="2 3">
    <name type="scientific">Solanum commersonii</name>
    <name type="common">Commerson's wild potato</name>
    <name type="synonym">Commerson's nightshade</name>
    <dbReference type="NCBI Taxonomy" id="4109"/>
    <lineage>
        <taxon>Eukaryota</taxon>
        <taxon>Viridiplantae</taxon>
        <taxon>Streptophyta</taxon>
        <taxon>Embryophyta</taxon>
        <taxon>Tracheophyta</taxon>
        <taxon>Spermatophyta</taxon>
        <taxon>Magnoliopsida</taxon>
        <taxon>eudicotyledons</taxon>
        <taxon>Gunneridae</taxon>
        <taxon>Pentapetalae</taxon>
        <taxon>asterids</taxon>
        <taxon>lamiids</taxon>
        <taxon>Solanales</taxon>
        <taxon>Solanaceae</taxon>
        <taxon>Solanoideae</taxon>
        <taxon>Solaneae</taxon>
        <taxon>Solanum</taxon>
    </lineage>
</organism>
<dbReference type="AlphaFoldDB" id="A0A9J5XJ88"/>
<keyword evidence="1" id="KW-0472">Membrane</keyword>
<evidence type="ECO:0000313" key="3">
    <source>
        <dbReference type="Proteomes" id="UP000824120"/>
    </source>
</evidence>
<reference evidence="2 3" key="1">
    <citation type="submission" date="2020-09" db="EMBL/GenBank/DDBJ databases">
        <title>De no assembly of potato wild relative species, Solanum commersonii.</title>
        <authorList>
            <person name="Cho K."/>
        </authorList>
    </citation>
    <scope>NUCLEOTIDE SEQUENCE [LARGE SCALE GENOMIC DNA]</scope>
    <source>
        <strain evidence="2">LZ3.2</strain>
        <tissue evidence="2">Leaf</tissue>
    </source>
</reference>
<name>A0A9J5XJ88_SOLCO</name>
<proteinExistence type="predicted"/>
<keyword evidence="3" id="KW-1185">Reference proteome</keyword>
<dbReference type="EMBL" id="JACXVP010000009">
    <property type="protein sequence ID" value="KAG5587770.1"/>
    <property type="molecule type" value="Genomic_DNA"/>
</dbReference>
<dbReference type="Proteomes" id="UP000824120">
    <property type="component" value="Chromosome 9"/>
</dbReference>
<comment type="caution">
    <text evidence="2">The sequence shown here is derived from an EMBL/GenBank/DDBJ whole genome shotgun (WGS) entry which is preliminary data.</text>
</comment>
<accession>A0A9J5XJ88</accession>
<gene>
    <name evidence="2" type="ORF">H5410_048204</name>
</gene>
<dbReference type="OrthoDB" id="1676881at2759"/>
<evidence type="ECO:0000256" key="1">
    <source>
        <dbReference type="SAM" id="Phobius"/>
    </source>
</evidence>
<evidence type="ECO:0000313" key="2">
    <source>
        <dbReference type="EMBL" id="KAG5587770.1"/>
    </source>
</evidence>
<feature type="transmembrane region" description="Helical" evidence="1">
    <location>
        <begin position="42"/>
        <end position="61"/>
    </location>
</feature>
<sequence length="117" mass="13676">MVFNTQNVDPLDIICEEDSEETNELLKFLRLFYYAITKFSGIYYPTISSVLISICAITIQFSKYKKIEKFRFAIEVNTKGEVGQTSNPTTKDRIDSFMRDFLGLISTNRDDFEEYHN</sequence>